<proteinExistence type="inferred from homology"/>
<dbReference type="InterPro" id="IPR002125">
    <property type="entry name" value="CMP_dCMP_dom"/>
</dbReference>
<evidence type="ECO:0000313" key="4">
    <source>
        <dbReference type="EMBL" id="KMZ73395.1"/>
    </source>
</evidence>
<dbReference type="EMBL" id="LFYR01000585">
    <property type="protein sequence ID" value="KMZ73395.1"/>
    <property type="molecule type" value="Genomic_DNA"/>
</dbReference>
<sequence>MGWEIVGVPGNPPCDPSIHKSTVDVIASVVEPKLINTLVRKLGQVAPLENLRHVKRVKRRNVEEQNVLSVILCPTVDDEKQLDFIPCDVLELINIHQLHPFVTKVSKYAASSKEEWEEQCKLWPTSYHPSMSTVVGISDFTEEESLMICKFMKCVIEMAMCNQCGYQGKNAAVIVDPSRKQVIASAVDQIFSRPACKDTSRNIEIVSMEDSNGSVANYGEDCYPICTSGACIQSNTASSCMYPWKWKKHNFLPEATIMKCGSQSSDSSWHPLKHVVMIAIDKASAIDRMLFPNSPLPKDLYALKDEWESKSSSLKKQKTQKIENREELIQNEVIDDLHSEVTRPYLCTGYDIYLVYEPCTMCAMALVHQRIRRIFYAFPNPSAGALGSVYRLHGEKSLNHHYSVFHVSLTEDV</sequence>
<dbReference type="GO" id="GO:0052717">
    <property type="term" value="F:tRNA-specific adenosine-34 deaminase activity"/>
    <property type="evidence" value="ECO:0007669"/>
    <property type="project" value="UniProtKB-EC"/>
</dbReference>
<gene>
    <name evidence="4" type="ORF">ZOSMA_14G01600</name>
</gene>
<dbReference type="Gene3D" id="3.40.140.10">
    <property type="entry name" value="Cytidine Deaminase, domain 2"/>
    <property type="match status" value="1"/>
</dbReference>
<evidence type="ECO:0000259" key="3">
    <source>
        <dbReference type="PROSITE" id="PS51747"/>
    </source>
</evidence>
<dbReference type="PANTHER" id="PTHR11079:SF156">
    <property type="entry name" value="INACTIVE TRNA-SPECIFIC ADENOSINE DEAMINASE-LIKE PROTEIN 3-RELATED"/>
    <property type="match status" value="1"/>
</dbReference>
<dbReference type="InterPro" id="IPR016193">
    <property type="entry name" value="Cytidine_deaminase-like"/>
</dbReference>
<comment type="similarity">
    <text evidence="2">Belongs to the cytidine and deoxycytidylate deaminase family. ADAT3 subfamily.</text>
</comment>
<reference evidence="5" key="1">
    <citation type="journal article" date="2016" name="Nature">
        <title>The genome of the seagrass Zostera marina reveals angiosperm adaptation to the sea.</title>
        <authorList>
            <person name="Olsen J.L."/>
            <person name="Rouze P."/>
            <person name="Verhelst B."/>
            <person name="Lin Y.-C."/>
            <person name="Bayer T."/>
            <person name="Collen J."/>
            <person name="Dattolo E."/>
            <person name="De Paoli E."/>
            <person name="Dittami S."/>
            <person name="Maumus F."/>
            <person name="Michel G."/>
            <person name="Kersting A."/>
            <person name="Lauritano C."/>
            <person name="Lohaus R."/>
            <person name="Toepel M."/>
            <person name="Tonon T."/>
            <person name="Vanneste K."/>
            <person name="Amirebrahimi M."/>
            <person name="Brakel J."/>
            <person name="Bostroem C."/>
            <person name="Chovatia M."/>
            <person name="Grimwood J."/>
            <person name="Jenkins J.W."/>
            <person name="Jueterbock A."/>
            <person name="Mraz A."/>
            <person name="Stam W.T."/>
            <person name="Tice H."/>
            <person name="Bornberg-Bauer E."/>
            <person name="Green P.J."/>
            <person name="Pearson G.A."/>
            <person name="Procaccini G."/>
            <person name="Duarte C.M."/>
            <person name="Schmutz J."/>
            <person name="Reusch T.B.H."/>
            <person name="Van de Peer Y."/>
        </authorList>
    </citation>
    <scope>NUCLEOTIDE SEQUENCE [LARGE SCALE GENOMIC DNA]</scope>
    <source>
        <strain evidence="5">cv. Finnish</strain>
    </source>
</reference>
<evidence type="ECO:0000313" key="5">
    <source>
        <dbReference type="Proteomes" id="UP000036987"/>
    </source>
</evidence>
<dbReference type="PANTHER" id="PTHR11079">
    <property type="entry name" value="CYTOSINE DEAMINASE FAMILY MEMBER"/>
    <property type="match status" value="1"/>
</dbReference>
<dbReference type="GO" id="GO:0046872">
    <property type="term" value="F:metal ion binding"/>
    <property type="evidence" value="ECO:0007669"/>
    <property type="project" value="UniProtKB-KW"/>
</dbReference>
<feature type="domain" description="CMP/dCMP-type deaminase" evidence="3">
    <location>
        <begin position="267"/>
        <end position="405"/>
    </location>
</feature>
<dbReference type="Proteomes" id="UP000036987">
    <property type="component" value="Unassembled WGS sequence"/>
</dbReference>
<comment type="caution">
    <text evidence="4">The sequence shown here is derived from an EMBL/GenBank/DDBJ whole genome shotgun (WGS) entry which is preliminary data.</text>
</comment>
<dbReference type="OMA" id="QHWPTSF"/>
<dbReference type="STRING" id="29655.A0A0K9PYT2"/>
<evidence type="ECO:0000256" key="1">
    <source>
        <dbReference type="ARBA" id="ARBA00022694"/>
    </source>
</evidence>
<dbReference type="GO" id="GO:0002100">
    <property type="term" value="P:tRNA wobble adenosine to inosine editing"/>
    <property type="evidence" value="ECO:0007669"/>
    <property type="project" value="InterPro"/>
</dbReference>
<dbReference type="GO" id="GO:0005737">
    <property type="term" value="C:cytoplasm"/>
    <property type="evidence" value="ECO:0000318"/>
    <property type="project" value="GO_Central"/>
</dbReference>
<accession>A0A0K9PYT2</accession>
<dbReference type="PROSITE" id="PS51747">
    <property type="entry name" value="CYT_DCMP_DEAMINASES_2"/>
    <property type="match status" value="1"/>
</dbReference>
<protein>
    <recommendedName>
        <fullName evidence="3">CMP/dCMP-type deaminase domain-containing protein</fullName>
    </recommendedName>
</protein>
<organism evidence="4 5">
    <name type="scientific">Zostera marina</name>
    <name type="common">Eelgrass</name>
    <dbReference type="NCBI Taxonomy" id="29655"/>
    <lineage>
        <taxon>Eukaryota</taxon>
        <taxon>Viridiplantae</taxon>
        <taxon>Streptophyta</taxon>
        <taxon>Embryophyta</taxon>
        <taxon>Tracheophyta</taxon>
        <taxon>Spermatophyta</taxon>
        <taxon>Magnoliopsida</taxon>
        <taxon>Liliopsida</taxon>
        <taxon>Zosteraceae</taxon>
        <taxon>Zostera</taxon>
    </lineage>
</organism>
<keyword evidence="1" id="KW-0819">tRNA processing</keyword>
<dbReference type="GO" id="GO:0005634">
    <property type="term" value="C:nucleus"/>
    <property type="evidence" value="ECO:0000318"/>
    <property type="project" value="GO_Central"/>
</dbReference>
<keyword evidence="5" id="KW-1185">Reference proteome</keyword>
<evidence type="ECO:0000256" key="2">
    <source>
        <dbReference type="ARBA" id="ARBA00038160"/>
    </source>
</evidence>
<name>A0A0K9PYT2_ZOSMR</name>
<dbReference type="AlphaFoldDB" id="A0A0K9PYT2"/>
<dbReference type="OrthoDB" id="3180714at2759"/>
<dbReference type="SUPFAM" id="SSF53927">
    <property type="entry name" value="Cytidine deaminase-like"/>
    <property type="match status" value="1"/>
</dbReference>